<evidence type="ECO:0008006" key="12">
    <source>
        <dbReference type="Google" id="ProtNLM"/>
    </source>
</evidence>
<dbReference type="InterPro" id="IPR028941">
    <property type="entry name" value="WHIM2_dom"/>
</dbReference>
<dbReference type="CDD" id="cd15532">
    <property type="entry name" value="PHD2_CHD_II"/>
    <property type="match status" value="1"/>
</dbReference>
<dbReference type="Pfam" id="PF00628">
    <property type="entry name" value="PHD"/>
    <property type="match status" value="2"/>
</dbReference>
<dbReference type="GeneID" id="20803803"/>
<protein>
    <recommendedName>
        <fullName evidence="12">PHD-type domain-containing protein</fullName>
    </recommendedName>
</protein>
<feature type="compositionally biased region" description="Basic and acidic residues" evidence="8">
    <location>
        <begin position="561"/>
        <end position="582"/>
    </location>
</feature>
<feature type="region of interest" description="Disordered" evidence="8">
    <location>
        <begin position="1"/>
        <end position="77"/>
    </location>
</feature>
<proteinExistence type="predicted"/>
<evidence type="ECO:0000256" key="3">
    <source>
        <dbReference type="ARBA" id="ARBA00022771"/>
    </source>
</evidence>
<dbReference type="Pfam" id="PF02791">
    <property type="entry name" value="DDT"/>
    <property type="match status" value="1"/>
</dbReference>
<dbReference type="PANTHER" id="PTHR24102:SF28">
    <property type="entry name" value="PHD-TYPE DOMAIN-CONTAINING PROTEIN"/>
    <property type="match status" value="1"/>
</dbReference>
<dbReference type="InterPro" id="IPR013083">
    <property type="entry name" value="Znf_RING/FYVE/PHD"/>
</dbReference>
<dbReference type="PANTHER" id="PTHR24102">
    <property type="entry name" value="PHD FINGER PROTEIN"/>
    <property type="match status" value="1"/>
</dbReference>
<dbReference type="InterPro" id="IPR059153">
    <property type="entry name" value="NSD_PHD-1st"/>
</dbReference>
<keyword evidence="7" id="KW-0175">Coiled coil</keyword>
<feature type="domain" description="PHD-type" evidence="9">
    <location>
        <begin position="1038"/>
        <end position="1084"/>
    </location>
</feature>
<dbReference type="RefSeq" id="XP_009823487.1">
    <property type="nucleotide sequence ID" value="XM_009825185.1"/>
</dbReference>
<evidence type="ECO:0000313" key="11">
    <source>
        <dbReference type="EMBL" id="ETV86688.1"/>
    </source>
</evidence>
<feature type="domain" description="PHD-type" evidence="9">
    <location>
        <begin position="1083"/>
        <end position="1138"/>
    </location>
</feature>
<dbReference type="PROSITE" id="PS01359">
    <property type="entry name" value="ZF_PHD_1"/>
    <property type="match status" value="2"/>
</dbReference>
<reference evidence="11" key="1">
    <citation type="submission" date="2013-12" db="EMBL/GenBank/DDBJ databases">
        <title>The Genome Sequence of Aphanomyces astaci APO3.</title>
        <authorList>
            <consortium name="The Broad Institute Genomics Platform"/>
            <person name="Russ C."/>
            <person name="Tyler B."/>
            <person name="van West P."/>
            <person name="Dieguez-Uribeondo J."/>
            <person name="Young S.K."/>
            <person name="Zeng Q."/>
            <person name="Gargeya S."/>
            <person name="Fitzgerald M."/>
            <person name="Abouelleil A."/>
            <person name="Alvarado L."/>
            <person name="Chapman S.B."/>
            <person name="Gainer-Dewar J."/>
            <person name="Goldberg J."/>
            <person name="Griggs A."/>
            <person name="Gujja S."/>
            <person name="Hansen M."/>
            <person name="Howarth C."/>
            <person name="Imamovic A."/>
            <person name="Ireland A."/>
            <person name="Larimer J."/>
            <person name="McCowan C."/>
            <person name="Murphy C."/>
            <person name="Pearson M."/>
            <person name="Poon T.W."/>
            <person name="Priest M."/>
            <person name="Roberts A."/>
            <person name="Saif S."/>
            <person name="Shea T."/>
            <person name="Sykes S."/>
            <person name="Wortman J."/>
            <person name="Nusbaum C."/>
            <person name="Birren B."/>
        </authorList>
    </citation>
    <scope>NUCLEOTIDE SEQUENCE [LARGE SCALE GENOMIC DNA]</scope>
    <source>
        <strain evidence="11">APO3</strain>
    </source>
</reference>
<dbReference type="Pfam" id="PF23011">
    <property type="entry name" value="PHD-1st_NSD"/>
    <property type="match status" value="1"/>
</dbReference>
<dbReference type="SMART" id="SM00184">
    <property type="entry name" value="RING"/>
    <property type="match status" value="4"/>
</dbReference>
<feature type="region of interest" description="Disordered" evidence="8">
    <location>
        <begin position="907"/>
        <end position="952"/>
    </location>
</feature>
<dbReference type="InterPro" id="IPR019787">
    <property type="entry name" value="Znf_PHD-finger"/>
</dbReference>
<sequence length="1140" mass="128364">MMSVGQMCSQEAEDAPGSDVDVPRTKKSSSKRARSRKHHSPAPVVEDRESSVHEDEDGDDDDDESSKSENGGSGGGGGSDHNRWYCNICKDGGELLCCDRCPRAFHTACLTMDPDDIPRPDSSWYCKLCSDTLERRTAKRAMKDQKRHQREEEKRQRDLVREAKMREKDEALARRSAKALEDKTKRVLDMKERIVKKQKVTYKDREEEKLGKIAENSAESIRQAKEKLEKLEKEDLLLKRKEQALAKSRRQADPDEVADLAGPLPEAKPCHFGGIPSTMFRQVLSAWDFVVSFQNAVGISAMTIDQLCAALVSPKFCPLVNELHMCLLDLILESREVDTSVSEEDAEMDPLDRYRFEVAHAPLTVGVPTSNMLNVLSWPAVLANLITAVPRYFNNASPAIKAAVAALRETEYPQLLLHHKIALLDLLVALAYSTDKIGRIVNLHVQERTDASKEHNRLLFQEKRDKAEENKRLVEQQKADKAKLASEQKVAMQNWLKGGKKGAAPVVDEAVSQSPLDDDATSATQSDDSDNSSDEDDEELKSLQAKGIISRQEYLARKKKRDMERDARRKHKEERARRTKQKEQLLKKRALVIEELNLAMEMRDLDRLHMSLKAAKENGMHTLKKPKLSTTGVFVAATPQDVKLYEDAVEFADRLEADAAKEHEMDERKQAFDKAMREFFIRTQSLGKDSNRSKYWLFRGDAKRMYVEHVDGKWSYYDSPSSVQQLMDALPEGHPLKKELVPHVDTLVKEMNKAVAPSSTDDWENKAKTWGSSALYDLTLDEVKKELLQVQAAVTTRLINARGTMWVHIDQNEWSENVAAATSISGLVNAVLALEREVSDDKGQYKVEEDEDDEEEDETFVQNSLWPSKKCRDRWIAVVTQCQTLSNVALSLASLVQRMDIWTLTGGGGAAKKDAKAKRELKRADEDGGDGGSEISPTKPKRQPPPSTHPPEREWEEYCCICKDGGDLLCCDGCPKVFHFTCVGLRRIPRGKTFCPSCDRSVKPVYPVVMPASDNEPKADQPSTSAAAPIMKSEEEWDAFCGICESGGELLLCDGCPKAFHVECLQLENFDEHDDWFCVDCENQSCGLCKKGRIRMDSHVICGNEAGTKGCERVFHLKCVKLDQVPVDDWFCKRCLKLAK</sequence>
<feature type="coiled-coil region" evidence="7">
    <location>
        <begin position="214"/>
        <end position="251"/>
    </location>
</feature>
<keyword evidence="2" id="KW-0479">Metal-binding</keyword>
<dbReference type="InterPro" id="IPR001841">
    <property type="entry name" value="Znf_RING"/>
</dbReference>
<dbReference type="CDD" id="cd15489">
    <property type="entry name" value="PHD_SF"/>
    <property type="match status" value="1"/>
</dbReference>
<evidence type="ECO:0000256" key="5">
    <source>
        <dbReference type="ARBA" id="ARBA00023242"/>
    </source>
</evidence>
<dbReference type="InterPro" id="IPR018501">
    <property type="entry name" value="DDT_dom"/>
</dbReference>
<dbReference type="PROSITE" id="PS50827">
    <property type="entry name" value="DDT"/>
    <property type="match status" value="1"/>
</dbReference>
<dbReference type="InterPro" id="IPR011011">
    <property type="entry name" value="Znf_FYVE_PHD"/>
</dbReference>
<name>W4H6E1_APHAT</name>
<keyword evidence="4" id="KW-0862">Zinc</keyword>
<evidence type="ECO:0000256" key="7">
    <source>
        <dbReference type="SAM" id="Coils"/>
    </source>
</evidence>
<dbReference type="SMART" id="SM00249">
    <property type="entry name" value="PHD"/>
    <property type="match status" value="4"/>
</dbReference>
<accession>W4H6E1</accession>
<evidence type="ECO:0000256" key="8">
    <source>
        <dbReference type="SAM" id="MobiDB-lite"/>
    </source>
</evidence>
<keyword evidence="3 6" id="KW-0863">Zinc-finger</keyword>
<dbReference type="InterPro" id="IPR001965">
    <property type="entry name" value="Znf_PHD"/>
</dbReference>
<feature type="region of interest" description="Disordered" evidence="8">
    <location>
        <begin position="139"/>
        <end position="171"/>
    </location>
</feature>
<evidence type="ECO:0000256" key="6">
    <source>
        <dbReference type="PROSITE-ProRule" id="PRU00146"/>
    </source>
</evidence>
<feature type="compositionally biased region" description="Basic residues" evidence="8">
    <location>
        <begin position="25"/>
        <end position="40"/>
    </location>
</feature>
<dbReference type="STRING" id="112090.W4H6E1"/>
<evidence type="ECO:0000256" key="2">
    <source>
        <dbReference type="ARBA" id="ARBA00022723"/>
    </source>
</evidence>
<evidence type="ECO:0000256" key="1">
    <source>
        <dbReference type="ARBA" id="ARBA00004123"/>
    </source>
</evidence>
<dbReference type="CDD" id="cd15539">
    <property type="entry name" value="PHD1_AIRE"/>
    <property type="match status" value="1"/>
</dbReference>
<dbReference type="GO" id="GO:0005634">
    <property type="term" value="C:nucleus"/>
    <property type="evidence" value="ECO:0007669"/>
    <property type="project" value="UniProtKB-SubCell"/>
</dbReference>
<feature type="region of interest" description="Disordered" evidence="8">
    <location>
        <begin position="511"/>
        <end position="582"/>
    </location>
</feature>
<dbReference type="SUPFAM" id="SSF57903">
    <property type="entry name" value="FYVE/PHD zinc finger"/>
    <property type="match status" value="4"/>
</dbReference>
<feature type="compositionally biased region" description="Basic and acidic residues" evidence="8">
    <location>
        <begin position="911"/>
        <end position="926"/>
    </location>
</feature>
<dbReference type="PROSITE" id="PS50016">
    <property type="entry name" value="ZF_PHD_2"/>
    <property type="match status" value="4"/>
</dbReference>
<feature type="domain" description="PHD-type" evidence="9">
    <location>
        <begin position="956"/>
        <end position="1001"/>
    </location>
</feature>
<feature type="compositionally biased region" description="Acidic residues" evidence="8">
    <location>
        <begin position="527"/>
        <end position="539"/>
    </location>
</feature>
<feature type="coiled-coil region" evidence="7">
    <location>
        <begin position="457"/>
        <end position="487"/>
    </location>
</feature>
<evidence type="ECO:0000256" key="4">
    <source>
        <dbReference type="ARBA" id="ARBA00022833"/>
    </source>
</evidence>
<dbReference type="AlphaFoldDB" id="W4H6E1"/>
<dbReference type="VEuPathDB" id="FungiDB:H257_01807"/>
<dbReference type="SMART" id="SM00571">
    <property type="entry name" value="DDT"/>
    <property type="match status" value="1"/>
</dbReference>
<feature type="domain" description="DDT" evidence="10">
    <location>
        <begin position="277"/>
        <end position="337"/>
    </location>
</feature>
<keyword evidence="5" id="KW-0539">Nucleus</keyword>
<dbReference type="Gene3D" id="3.30.40.10">
    <property type="entry name" value="Zinc/RING finger domain, C3HC4 (zinc finger)"/>
    <property type="match status" value="4"/>
</dbReference>
<dbReference type="InterPro" id="IPR019786">
    <property type="entry name" value="Zinc_finger_PHD-type_CS"/>
</dbReference>
<organism evidence="11">
    <name type="scientific">Aphanomyces astaci</name>
    <name type="common">Crayfish plague agent</name>
    <dbReference type="NCBI Taxonomy" id="112090"/>
    <lineage>
        <taxon>Eukaryota</taxon>
        <taxon>Sar</taxon>
        <taxon>Stramenopiles</taxon>
        <taxon>Oomycota</taxon>
        <taxon>Saprolegniomycetes</taxon>
        <taxon>Saprolegniales</taxon>
        <taxon>Verrucalvaceae</taxon>
        <taxon>Aphanomyces</taxon>
    </lineage>
</organism>
<comment type="subcellular location">
    <subcellularLocation>
        <location evidence="1">Nucleus</location>
    </subcellularLocation>
</comment>
<dbReference type="GO" id="GO:0008270">
    <property type="term" value="F:zinc ion binding"/>
    <property type="evidence" value="ECO:0007669"/>
    <property type="project" value="UniProtKB-KW"/>
</dbReference>
<feature type="domain" description="PHD-type" evidence="9">
    <location>
        <begin position="83"/>
        <end position="132"/>
    </location>
</feature>
<evidence type="ECO:0000259" key="10">
    <source>
        <dbReference type="PROSITE" id="PS50827"/>
    </source>
</evidence>
<dbReference type="EMBL" id="KI913116">
    <property type="protein sequence ID" value="ETV86688.1"/>
    <property type="molecule type" value="Genomic_DNA"/>
</dbReference>
<dbReference type="OrthoDB" id="1870062at2759"/>
<evidence type="ECO:0000259" key="9">
    <source>
        <dbReference type="PROSITE" id="PS50016"/>
    </source>
</evidence>
<dbReference type="Pfam" id="PF15613">
    <property type="entry name" value="WSD"/>
    <property type="match status" value="1"/>
</dbReference>
<gene>
    <name evidence="11" type="ORF">H257_01807</name>
</gene>
<feature type="compositionally biased region" description="Acidic residues" evidence="8">
    <location>
        <begin position="54"/>
        <end position="64"/>
    </location>
</feature>